<evidence type="ECO:0000256" key="1">
    <source>
        <dbReference type="SAM" id="Phobius"/>
    </source>
</evidence>
<name>A0A493TXV9_ANAPP</name>
<feature type="transmembrane region" description="Helical" evidence="1">
    <location>
        <begin position="49"/>
        <end position="69"/>
    </location>
</feature>
<organism evidence="2 3">
    <name type="scientific">Anas platyrhynchos platyrhynchos</name>
    <name type="common">Northern mallard</name>
    <dbReference type="NCBI Taxonomy" id="8840"/>
    <lineage>
        <taxon>Eukaryota</taxon>
        <taxon>Metazoa</taxon>
        <taxon>Chordata</taxon>
        <taxon>Craniata</taxon>
        <taxon>Vertebrata</taxon>
        <taxon>Euteleostomi</taxon>
        <taxon>Archelosauria</taxon>
        <taxon>Archosauria</taxon>
        <taxon>Dinosauria</taxon>
        <taxon>Saurischia</taxon>
        <taxon>Theropoda</taxon>
        <taxon>Coelurosauria</taxon>
        <taxon>Aves</taxon>
        <taxon>Neognathae</taxon>
        <taxon>Galloanserae</taxon>
        <taxon>Anseriformes</taxon>
        <taxon>Anatidae</taxon>
        <taxon>Anatinae</taxon>
        <taxon>Anas</taxon>
    </lineage>
</organism>
<protein>
    <submittedName>
        <fullName evidence="2">Uncharacterized protein</fullName>
    </submittedName>
</protein>
<keyword evidence="3" id="KW-1185">Reference proteome</keyword>
<evidence type="ECO:0000313" key="3">
    <source>
        <dbReference type="Proteomes" id="UP000016666"/>
    </source>
</evidence>
<dbReference type="Ensembl" id="ENSAPLT00000024285.1">
    <property type="protein sequence ID" value="ENSAPLP00000030696.1"/>
    <property type="gene ID" value="ENSAPLG00000025811.1"/>
</dbReference>
<accession>A0A493TXV9</accession>
<evidence type="ECO:0000313" key="2">
    <source>
        <dbReference type="Ensembl" id="ENSAPLP00000030696.1"/>
    </source>
</evidence>
<reference evidence="2" key="3">
    <citation type="submission" date="2025-09" db="UniProtKB">
        <authorList>
            <consortium name="Ensembl"/>
        </authorList>
    </citation>
    <scope>IDENTIFICATION</scope>
</reference>
<dbReference type="AlphaFoldDB" id="A0A493TXV9"/>
<dbReference type="Proteomes" id="UP000016666">
    <property type="component" value="Chromosome 6"/>
</dbReference>
<keyword evidence="1" id="KW-1133">Transmembrane helix</keyword>
<proteinExistence type="predicted"/>
<keyword evidence="1" id="KW-0472">Membrane</keyword>
<sequence length="90" mass="9477">VLNLGSRRTVLGSGCVSHTAASCQEHGSRCASPHLLYISTAEMRKAPTLQLFFVCVASLGFSLTPLGVLPRLEVCKERHKAAAGPEPAAC</sequence>
<reference evidence="2" key="2">
    <citation type="submission" date="2025-08" db="UniProtKB">
        <authorList>
            <consortium name="Ensembl"/>
        </authorList>
    </citation>
    <scope>IDENTIFICATION</scope>
</reference>
<reference evidence="2 3" key="1">
    <citation type="submission" date="2017-10" db="EMBL/GenBank/DDBJ databases">
        <title>A new Pekin duck reference genome.</title>
        <authorList>
            <person name="Hou Z.-C."/>
            <person name="Zhou Z.-K."/>
            <person name="Zhu F."/>
            <person name="Hou S.-S."/>
        </authorList>
    </citation>
    <scope>NUCLEOTIDE SEQUENCE [LARGE SCALE GENOMIC DNA]</scope>
</reference>
<keyword evidence="1" id="KW-0812">Transmembrane</keyword>